<dbReference type="Pfam" id="PF00563">
    <property type="entry name" value="EAL"/>
    <property type="match status" value="1"/>
</dbReference>
<dbReference type="InterPro" id="IPR001633">
    <property type="entry name" value="EAL_dom"/>
</dbReference>
<dbReference type="Proteomes" id="UP000533476">
    <property type="component" value="Unassembled WGS sequence"/>
</dbReference>
<dbReference type="PANTHER" id="PTHR33121:SF70">
    <property type="entry name" value="SIGNALING PROTEIN YKOW"/>
    <property type="match status" value="1"/>
</dbReference>
<dbReference type="InterPro" id="IPR035919">
    <property type="entry name" value="EAL_sf"/>
</dbReference>
<feature type="domain" description="EAL" evidence="1">
    <location>
        <begin position="1"/>
        <end position="228"/>
    </location>
</feature>
<dbReference type="GO" id="GO:0071111">
    <property type="term" value="F:cyclic-guanylate-specific phosphodiesterase activity"/>
    <property type="evidence" value="ECO:0007669"/>
    <property type="project" value="InterPro"/>
</dbReference>
<evidence type="ECO:0000313" key="2">
    <source>
        <dbReference type="EMBL" id="NMP23476.1"/>
    </source>
</evidence>
<proteinExistence type="predicted"/>
<dbReference type="Gene3D" id="3.20.20.450">
    <property type="entry name" value="EAL domain"/>
    <property type="match status" value="1"/>
</dbReference>
<dbReference type="EMBL" id="JABBVZ010000052">
    <property type="protein sequence ID" value="NMP23476.1"/>
    <property type="molecule type" value="Genomic_DNA"/>
</dbReference>
<gene>
    <name evidence="2" type="ORF">HIJ39_14105</name>
</gene>
<evidence type="ECO:0000313" key="3">
    <source>
        <dbReference type="Proteomes" id="UP000533476"/>
    </source>
</evidence>
<name>A0A7Y0Q3Y8_9FIRM</name>
<protein>
    <submittedName>
        <fullName evidence="2">EAL domain-containing protein</fullName>
    </submittedName>
</protein>
<dbReference type="InterPro" id="IPR050706">
    <property type="entry name" value="Cyclic-di-GMP_PDE-like"/>
</dbReference>
<sequence length="228" mass="25377">MATSWTPTVLFQPVVDLLTGEVLGYEALGRVSGCEDEGFRLLALYAEHDNVYDETLIHLTRLAISRGAFRPPGTLLFINVTRPVLQALLDDSGHRLSSYDGLVFEIPESDHQISQWPSLLVPFVADAAQVALDDWGAGQADPLRLVEIHPAWVKIDLQMTQKVGQDPAVDRLIALLVNWLEENRARVIAEGIETEEQLFRLRRLGIRYGQGYFLGRPGNVLSCCQAIS</sequence>
<dbReference type="AlphaFoldDB" id="A0A7Y0Q3Y8"/>
<evidence type="ECO:0000259" key="1">
    <source>
        <dbReference type="PROSITE" id="PS50883"/>
    </source>
</evidence>
<organism evidence="2 3">
    <name type="scientific">Sulfobacillus harzensis</name>
    <dbReference type="NCBI Taxonomy" id="2729629"/>
    <lineage>
        <taxon>Bacteria</taxon>
        <taxon>Bacillati</taxon>
        <taxon>Bacillota</taxon>
        <taxon>Clostridia</taxon>
        <taxon>Eubacteriales</taxon>
        <taxon>Clostridiales Family XVII. Incertae Sedis</taxon>
        <taxon>Sulfobacillus</taxon>
    </lineage>
</organism>
<dbReference type="SUPFAM" id="SSF141868">
    <property type="entry name" value="EAL domain-like"/>
    <property type="match status" value="1"/>
</dbReference>
<dbReference type="SMART" id="SM00052">
    <property type="entry name" value="EAL"/>
    <property type="match status" value="1"/>
</dbReference>
<comment type="caution">
    <text evidence="2">The sequence shown here is derived from an EMBL/GenBank/DDBJ whole genome shotgun (WGS) entry which is preliminary data.</text>
</comment>
<accession>A0A7Y0Q3Y8</accession>
<dbReference type="CDD" id="cd01948">
    <property type="entry name" value="EAL"/>
    <property type="match status" value="1"/>
</dbReference>
<keyword evidence="3" id="KW-1185">Reference proteome</keyword>
<dbReference type="PROSITE" id="PS50883">
    <property type="entry name" value="EAL"/>
    <property type="match status" value="1"/>
</dbReference>
<dbReference type="RefSeq" id="WP_169100783.1">
    <property type="nucleotide sequence ID" value="NZ_JABBVZ010000052.1"/>
</dbReference>
<reference evidence="2 3" key="1">
    <citation type="submission" date="2020-04" db="EMBL/GenBank/DDBJ databases">
        <authorList>
            <person name="Zhang R."/>
            <person name="Schippers A."/>
        </authorList>
    </citation>
    <scope>NUCLEOTIDE SEQUENCE [LARGE SCALE GENOMIC DNA]</scope>
    <source>
        <strain evidence="2 3">DSM 109850</strain>
    </source>
</reference>
<dbReference type="PANTHER" id="PTHR33121">
    <property type="entry name" value="CYCLIC DI-GMP PHOSPHODIESTERASE PDEF"/>
    <property type="match status" value="1"/>
</dbReference>